<keyword evidence="12" id="KW-1185">Reference proteome</keyword>
<dbReference type="HOGENOM" id="CLU_020120_1_1_5"/>
<feature type="binding site" evidence="8">
    <location>
        <position position="115"/>
    </location>
    <ligand>
        <name>substrate</name>
    </ligand>
</feature>
<gene>
    <name evidence="11" type="ordered locus">CCNA_01341</name>
</gene>
<dbReference type="InterPro" id="IPR001940">
    <property type="entry name" value="Peptidase_S1C"/>
</dbReference>
<dbReference type="SMART" id="SM00228">
    <property type="entry name" value="PDZ"/>
    <property type="match status" value="2"/>
</dbReference>
<keyword evidence="6" id="KW-0720">Serine protease</keyword>
<dbReference type="PhylomeDB" id="A0A0H3C696"/>
<dbReference type="RefSeq" id="WP_010919161.1">
    <property type="nucleotide sequence ID" value="NC_011916.1"/>
</dbReference>
<name>A0A0H3C696_CAUVN</name>
<dbReference type="InterPro" id="IPR036034">
    <property type="entry name" value="PDZ_sf"/>
</dbReference>
<feature type="active site" description="Charge relay system" evidence="7">
    <location>
        <position position="115"/>
    </location>
</feature>
<feature type="binding site" evidence="8">
    <location>
        <begin position="277"/>
        <end position="281"/>
    </location>
    <ligand>
        <name>substrate</name>
    </ligand>
</feature>
<feature type="active site" description="Charge relay system" evidence="7">
    <location>
        <position position="221"/>
    </location>
</feature>
<dbReference type="GO" id="GO:0006508">
    <property type="term" value="P:proteolysis"/>
    <property type="evidence" value="ECO:0007669"/>
    <property type="project" value="UniProtKB-KW"/>
</dbReference>
<dbReference type="InterPro" id="IPR011782">
    <property type="entry name" value="Pept_S1C_Do"/>
</dbReference>
<evidence type="ECO:0000256" key="1">
    <source>
        <dbReference type="ARBA" id="ARBA00010541"/>
    </source>
</evidence>
<keyword evidence="5 11" id="KW-0378">Hydrolase</keyword>
<dbReference type="PROSITE" id="PS50106">
    <property type="entry name" value="PDZ"/>
    <property type="match status" value="1"/>
</dbReference>
<dbReference type="PANTHER" id="PTHR22939">
    <property type="entry name" value="SERINE PROTEASE FAMILY S1C HTRA-RELATED"/>
    <property type="match status" value="1"/>
</dbReference>
<evidence type="ECO:0000256" key="9">
    <source>
        <dbReference type="SAM" id="SignalP"/>
    </source>
</evidence>
<dbReference type="PRINTS" id="PR00834">
    <property type="entry name" value="PROTEASES2C"/>
</dbReference>
<keyword evidence="2 11" id="KW-0645">Protease</keyword>
<evidence type="ECO:0000256" key="8">
    <source>
        <dbReference type="PIRSR" id="PIRSR611782-2"/>
    </source>
</evidence>
<dbReference type="EC" id="3.4.21.-" evidence="11"/>
<keyword evidence="3 9" id="KW-0732">Signal</keyword>
<dbReference type="OrthoDB" id="9758917at2"/>
<organism evidence="11 12">
    <name type="scientific">Caulobacter vibrioides (strain NA1000 / CB15N)</name>
    <name type="common">Caulobacter crescentus</name>
    <dbReference type="NCBI Taxonomy" id="565050"/>
    <lineage>
        <taxon>Bacteria</taxon>
        <taxon>Pseudomonadati</taxon>
        <taxon>Pseudomonadota</taxon>
        <taxon>Alphaproteobacteria</taxon>
        <taxon>Caulobacterales</taxon>
        <taxon>Caulobacteraceae</taxon>
        <taxon>Caulobacter</taxon>
    </lineage>
</organism>
<dbReference type="Gene3D" id="2.40.10.120">
    <property type="match status" value="1"/>
</dbReference>
<evidence type="ECO:0000313" key="11">
    <source>
        <dbReference type="EMBL" id="ACL94806.1"/>
    </source>
</evidence>
<dbReference type="Proteomes" id="UP000001364">
    <property type="component" value="Chromosome"/>
</dbReference>
<dbReference type="NCBIfam" id="TIGR02037">
    <property type="entry name" value="degP_htrA_DO"/>
    <property type="match status" value="1"/>
</dbReference>
<feature type="domain" description="PDZ" evidence="10">
    <location>
        <begin position="286"/>
        <end position="332"/>
    </location>
</feature>
<dbReference type="GeneID" id="7331796"/>
<protein>
    <submittedName>
        <fullName evidence="11">DegP/HtrA-family serine protease</fullName>
        <ecNumber evidence="11">3.4.21.-</ecNumber>
    </submittedName>
</protein>
<dbReference type="PATRIC" id="fig|565050.3.peg.1325"/>
<dbReference type="SUPFAM" id="SSF50156">
    <property type="entry name" value="PDZ domain-like"/>
    <property type="match status" value="2"/>
</dbReference>
<dbReference type="Pfam" id="PF13365">
    <property type="entry name" value="Trypsin_2"/>
    <property type="match status" value="1"/>
</dbReference>
<evidence type="ECO:0000256" key="7">
    <source>
        <dbReference type="PIRSR" id="PIRSR611782-1"/>
    </source>
</evidence>
<dbReference type="Pfam" id="PF13180">
    <property type="entry name" value="PDZ_2"/>
    <property type="match status" value="1"/>
</dbReference>
<evidence type="ECO:0000313" key="12">
    <source>
        <dbReference type="Proteomes" id="UP000001364"/>
    </source>
</evidence>
<evidence type="ECO:0000256" key="6">
    <source>
        <dbReference type="ARBA" id="ARBA00022825"/>
    </source>
</evidence>
<dbReference type="KEGG" id="ccs:CCNA_01341"/>
<dbReference type="InterPro" id="IPR001478">
    <property type="entry name" value="PDZ"/>
</dbReference>
<accession>A0A0H3C696</accession>
<dbReference type="RefSeq" id="YP_002516714.1">
    <property type="nucleotide sequence ID" value="NC_011916.1"/>
</dbReference>
<dbReference type="Gene3D" id="2.30.42.10">
    <property type="match status" value="2"/>
</dbReference>
<evidence type="ECO:0000259" key="10">
    <source>
        <dbReference type="PROSITE" id="PS50106"/>
    </source>
</evidence>
<dbReference type="SUPFAM" id="SSF50494">
    <property type="entry name" value="Trypsin-like serine proteases"/>
    <property type="match status" value="1"/>
</dbReference>
<sequence length="472" mass="49206">MTNMRKLRALLPVFVLLTACSNPAGPSNAQSIPDMPQPTRQVPADAASMKQSFSPVVKKAAPAVVNVASRRLVQRRVDPFWDFFMGGGQGGSQVQSSLGSGAIVRADGVIITNHHNINGMSDITIQLADRREFPAVVLLDDPRADLAVLKIDTKGEKLPVMAIDDQEQLEVGDLVLAMGNPFGVGQTVTNGIVSALARTDVGAADFGSYIQTDAAINPGNSGGPLVDMDGDLVGINTFIISRSGSSSGVGFAIPARVVRQVVNAALGGGHSIVRPWLGVKGQAVTGDIAKSLGMTAPRGVLVAQIYPGSSAERAGLKEGDVILSIDGQPVNDEGGGAFAIGTHKVGDRVPMQIRRGDRELTITVRADAAPETPARDERTLSGNNPFNGATVMNLSPAVAQDLGVDPFAGRGALVTKIGPGYAGNWMRPGDFVRSVNGRQINTVADLASAIAGRSGRWSVTIERGGQLIQAQF</sequence>
<evidence type="ECO:0000256" key="3">
    <source>
        <dbReference type="ARBA" id="ARBA00022729"/>
    </source>
</evidence>
<dbReference type="EMBL" id="CP001340">
    <property type="protein sequence ID" value="ACL94806.1"/>
    <property type="molecule type" value="Genomic_DNA"/>
</dbReference>
<dbReference type="PROSITE" id="PS51257">
    <property type="entry name" value="PROKAR_LIPOPROTEIN"/>
    <property type="match status" value="1"/>
</dbReference>
<evidence type="ECO:0000256" key="2">
    <source>
        <dbReference type="ARBA" id="ARBA00022670"/>
    </source>
</evidence>
<feature type="chain" id="PRO_5038632650" evidence="9">
    <location>
        <begin position="25"/>
        <end position="472"/>
    </location>
</feature>
<evidence type="ECO:0000256" key="4">
    <source>
        <dbReference type="ARBA" id="ARBA00022737"/>
    </source>
</evidence>
<keyword evidence="4" id="KW-0677">Repeat</keyword>
<proteinExistence type="inferred from homology"/>
<feature type="signal peptide" evidence="9">
    <location>
        <begin position="1"/>
        <end position="24"/>
    </location>
</feature>
<reference evidence="11 12" key="1">
    <citation type="journal article" date="2010" name="J. Bacteriol.">
        <title>The genetic basis of laboratory adaptation in Caulobacter crescentus.</title>
        <authorList>
            <person name="Marks M.E."/>
            <person name="Castro-Rojas C.M."/>
            <person name="Teiling C."/>
            <person name="Du L."/>
            <person name="Kapatral V."/>
            <person name="Walunas T.L."/>
            <person name="Crosson S."/>
        </authorList>
    </citation>
    <scope>NUCLEOTIDE SEQUENCE [LARGE SCALE GENOMIC DNA]</scope>
    <source>
        <strain evidence="12">NA1000 / CB15N</strain>
    </source>
</reference>
<feature type="active site" description="Charge relay system" evidence="7">
    <location>
        <position position="145"/>
    </location>
</feature>
<feature type="binding site" evidence="8">
    <location>
        <begin position="219"/>
        <end position="221"/>
    </location>
    <ligand>
        <name>substrate</name>
    </ligand>
</feature>
<dbReference type="AlphaFoldDB" id="A0A0H3C696"/>
<dbReference type="PANTHER" id="PTHR22939:SF129">
    <property type="entry name" value="SERINE PROTEASE HTRA2, MITOCHONDRIAL"/>
    <property type="match status" value="1"/>
</dbReference>
<dbReference type="SMR" id="A0A0H3C696"/>
<feature type="binding site" evidence="8">
    <location>
        <position position="145"/>
    </location>
    <ligand>
        <name>substrate</name>
    </ligand>
</feature>
<dbReference type="CDD" id="cd10839">
    <property type="entry name" value="cpPDZ1_DegP-like"/>
    <property type="match status" value="1"/>
</dbReference>
<evidence type="ECO:0000256" key="5">
    <source>
        <dbReference type="ARBA" id="ARBA00022801"/>
    </source>
</evidence>
<comment type="similarity">
    <text evidence="1">Belongs to the peptidase S1C family.</text>
</comment>
<dbReference type="InterPro" id="IPR009003">
    <property type="entry name" value="Peptidase_S1_PA"/>
</dbReference>
<dbReference type="GO" id="GO:0004252">
    <property type="term" value="F:serine-type endopeptidase activity"/>
    <property type="evidence" value="ECO:0007669"/>
    <property type="project" value="InterPro"/>
</dbReference>